<evidence type="ECO:0000313" key="1">
    <source>
        <dbReference type="EMBL" id="SEG47300.1"/>
    </source>
</evidence>
<proteinExistence type="predicted"/>
<name>A0A1H6AGE1_9ACTN</name>
<sequence length="106" mass="11260">MEHRPESGFPPVYHDMGEGATDAAAQRGIVWPRLFVLTYVPEEAEGIGDDPGEVVLYGLAMPGGGAVTVGPGGMQQGHWVSAGRAADRLGLDLWWRDELPESGSLS</sequence>
<accession>A0A1H6AGE1</accession>
<protein>
    <submittedName>
        <fullName evidence="1">Uncharacterized protein</fullName>
    </submittedName>
</protein>
<dbReference type="EMBL" id="FNVO01000005">
    <property type="protein sequence ID" value="SEG47300.1"/>
    <property type="molecule type" value="Genomic_DNA"/>
</dbReference>
<dbReference type="AlphaFoldDB" id="A0A1H6AGE1"/>
<dbReference type="RefSeq" id="WP_146087385.1">
    <property type="nucleotide sequence ID" value="NZ_FNVO01000005.1"/>
</dbReference>
<gene>
    <name evidence="1" type="ORF">SAMN04489712_105413</name>
</gene>
<reference evidence="2" key="1">
    <citation type="submission" date="2016-10" db="EMBL/GenBank/DDBJ databases">
        <authorList>
            <person name="Varghese N."/>
            <person name="Submissions S."/>
        </authorList>
    </citation>
    <scope>NUCLEOTIDE SEQUENCE [LARGE SCALE GENOMIC DNA]</scope>
    <source>
        <strain evidence="2">DSM 43163</strain>
    </source>
</reference>
<dbReference type="OrthoDB" id="9975805at2"/>
<keyword evidence="2" id="KW-1185">Reference proteome</keyword>
<evidence type="ECO:0000313" key="2">
    <source>
        <dbReference type="Proteomes" id="UP000236723"/>
    </source>
</evidence>
<dbReference type="Proteomes" id="UP000236723">
    <property type="component" value="Unassembled WGS sequence"/>
</dbReference>
<organism evidence="1 2">
    <name type="scientific">Thermomonospora echinospora</name>
    <dbReference type="NCBI Taxonomy" id="1992"/>
    <lineage>
        <taxon>Bacteria</taxon>
        <taxon>Bacillati</taxon>
        <taxon>Actinomycetota</taxon>
        <taxon>Actinomycetes</taxon>
        <taxon>Streptosporangiales</taxon>
        <taxon>Thermomonosporaceae</taxon>
        <taxon>Thermomonospora</taxon>
    </lineage>
</organism>